<dbReference type="InterPro" id="IPR002601">
    <property type="entry name" value="C6_domain"/>
</dbReference>
<dbReference type="PANTHER" id="PTHR21629:SF5">
    <property type="entry name" value="C6 DOMAIN-CONTAINING PROTEIN"/>
    <property type="match status" value="1"/>
</dbReference>
<feature type="signal peptide" evidence="1">
    <location>
        <begin position="1"/>
        <end position="21"/>
    </location>
</feature>
<feature type="chain" id="PRO_5042889084" description="C6 domain-containing protein" evidence="1">
    <location>
        <begin position="22"/>
        <end position="128"/>
    </location>
</feature>
<dbReference type="SMART" id="SM01048">
    <property type="entry name" value="C6"/>
    <property type="match status" value="1"/>
</dbReference>
<reference evidence="4" key="1">
    <citation type="submission" date="2022-10" db="EMBL/GenBank/DDBJ databases">
        <title>Genome assembly of Pristionchus species.</title>
        <authorList>
            <person name="Yoshida K."/>
            <person name="Sommer R.J."/>
        </authorList>
    </citation>
    <scope>NUCLEOTIDE SEQUENCE [LARGE SCALE GENOMIC DNA]</scope>
    <source>
        <strain evidence="4">RS5460</strain>
    </source>
</reference>
<feature type="domain" description="C6" evidence="2">
    <location>
        <begin position="37"/>
        <end position="124"/>
    </location>
</feature>
<sequence length="128" mass="13237">MMAFPPRSLVLLLVFLLSCDACMRVTPGTPGMPAVPCKTCSQTLIMKTINGAGAKEFMSDTTVTTGACAVRTLVCTGNMANVEINGDDGTIDDGGTGTVNFEVTCNTAGTAWQFMGIDITQLECASGA</sequence>
<dbReference type="Pfam" id="PF01681">
    <property type="entry name" value="C6"/>
    <property type="match status" value="1"/>
</dbReference>
<dbReference type="AlphaFoldDB" id="A0AAN5CMS6"/>
<evidence type="ECO:0000313" key="3">
    <source>
        <dbReference type="EMBL" id="GMR47313.1"/>
    </source>
</evidence>
<proteinExistence type="predicted"/>
<evidence type="ECO:0000256" key="1">
    <source>
        <dbReference type="SAM" id="SignalP"/>
    </source>
</evidence>
<dbReference type="Proteomes" id="UP001328107">
    <property type="component" value="Unassembled WGS sequence"/>
</dbReference>
<evidence type="ECO:0000259" key="2">
    <source>
        <dbReference type="SMART" id="SM01048"/>
    </source>
</evidence>
<gene>
    <name evidence="3" type="ORF">PMAYCL1PPCAC_17508</name>
</gene>
<comment type="caution">
    <text evidence="3">The sequence shown here is derived from an EMBL/GenBank/DDBJ whole genome shotgun (WGS) entry which is preliminary data.</text>
</comment>
<name>A0AAN5CMS6_9BILA</name>
<accession>A0AAN5CMS6</accession>
<keyword evidence="1" id="KW-0732">Signal</keyword>
<protein>
    <recommendedName>
        <fullName evidence="2">C6 domain-containing protein</fullName>
    </recommendedName>
</protein>
<evidence type="ECO:0000313" key="4">
    <source>
        <dbReference type="Proteomes" id="UP001328107"/>
    </source>
</evidence>
<organism evidence="3 4">
    <name type="scientific">Pristionchus mayeri</name>
    <dbReference type="NCBI Taxonomy" id="1317129"/>
    <lineage>
        <taxon>Eukaryota</taxon>
        <taxon>Metazoa</taxon>
        <taxon>Ecdysozoa</taxon>
        <taxon>Nematoda</taxon>
        <taxon>Chromadorea</taxon>
        <taxon>Rhabditida</taxon>
        <taxon>Rhabditina</taxon>
        <taxon>Diplogasteromorpha</taxon>
        <taxon>Diplogasteroidea</taxon>
        <taxon>Neodiplogasteridae</taxon>
        <taxon>Pristionchus</taxon>
    </lineage>
</organism>
<dbReference type="PROSITE" id="PS51257">
    <property type="entry name" value="PROKAR_LIPOPROTEIN"/>
    <property type="match status" value="1"/>
</dbReference>
<dbReference type="PANTHER" id="PTHR21629">
    <property type="entry name" value="C6 DOMAIN-CONTAINING PROTEIN"/>
    <property type="match status" value="1"/>
</dbReference>
<dbReference type="EMBL" id="BTRK01000004">
    <property type="protein sequence ID" value="GMR47313.1"/>
    <property type="molecule type" value="Genomic_DNA"/>
</dbReference>
<keyword evidence="4" id="KW-1185">Reference proteome</keyword>